<dbReference type="GO" id="GO:0046872">
    <property type="term" value="F:metal ion binding"/>
    <property type="evidence" value="ECO:0007669"/>
    <property type="project" value="UniProtKB-KW"/>
</dbReference>
<dbReference type="OrthoDB" id="9810236at2"/>
<accession>A0A6N7L490</accession>
<dbReference type="GO" id="GO:0003724">
    <property type="term" value="F:RNA helicase activity"/>
    <property type="evidence" value="ECO:0007669"/>
    <property type="project" value="TreeGrafter"/>
</dbReference>
<dbReference type="Gene3D" id="3.40.50.300">
    <property type="entry name" value="P-loop containing nucleotide triphosphate hydrolases"/>
    <property type="match status" value="2"/>
</dbReference>
<dbReference type="AlphaFoldDB" id="A0A6N7L490"/>
<evidence type="ECO:0000256" key="8">
    <source>
        <dbReference type="ARBA" id="ARBA00023118"/>
    </source>
</evidence>
<evidence type="ECO:0000256" key="2">
    <source>
        <dbReference type="ARBA" id="ARBA00009046"/>
    </source>
</evidence>
<keyword evidence="13" id="KW-0540">Nuclease</keyword>
<dbReference type="RefSeq" id="WP_153468150.1">
    <property type="nucleotide sequence ID" value="NZ_WBOF01000003.1"/>
</dbReference>
<feature type="compositionally biased region" description="Pro residues" evidence="10">
    <location>
        <begin position="744"/>
        <end position="760"/>
    </location>
</feature>
<dbReference type="InterPro" id="IPR050079">
    <property type="entry name" value="DEAD_box_RNA_helicase"/>
</dbReference>
<dbReference type="PANTHER" id="PTHR47959">
    <property type="entry name" value="ATP-DEPENDENT RNA HELICASE RHLE-RELATED"/>
    <property type="match status" value="1"/>
</dbReference>
<dbReference type="InterPro" id="IPR027417">
    <property type="entry name" value="P-loop_NTPase"/>
</dbReference>
<dbReference type="PANTHER" id="PTHR47959:SF16">
    <property type="entry name" value="CRISPR-ASSOCIATED NUCLEASE_HELICASE CAS3-RELATED"/>
    <property type="match status" value="1"/>
</dbReference>
<dbReference type="Gene3D" id="1.10.3210.30">
    <property type="match status" value="1"/>
</dbReference>
<dbReference type="GO" id="GO:0003676">
    <property type="term" value="F:nucleic acid binding"/>
    <property type="evidence" value="ECO:0007669"/>
    <property type="project" value="InterPro"/>
</dbReference>
<evidence type="ECO:0000313" key="13">
    <source>
        <dbReference type="EMBL" id="MQS16713.1"/>
    </source>
</evidence>
<dbReference type="Pfam" id="PF00270">
    <property type="entry name" value="DEAD"/>
    <property type="match status" value="1"/>
</dbReference>
<evidence type="ECO:0000256" key="10">
    <source>
        <dbReference type="SAM" id="MobiDB-lite"/>
    </source>
</evidence>
<dbReference type="PROSITE" id="PS51643">
    <property type="entry name" value="HD_CAS3"/>
    <property type="match status" value="1"/>
</dbReference>
<dbReference type="EMBL" id="WBOF01000003">
    <property type="protein sequence ID" value="MQS16713.1"/>
    <property type="molecule type" value="Genomic_DNA"/>
</dbReference>
<dbReference type="SMART" id="SM00490">
    <property type="entry name" value="HELICc"/>
    <property type="match status" value="1"/>
</dbReference>
<protein>
    <submittedName>
        <fullName evidence="13">CRISPR-associated endonuclease Cas3</fullName>
    </submittedName>
</protein>
<comment type="caution">
    <text evidence="13">The sequence shown here is derived from an EMBL/GenBank/DDBJ whole genome shotgun (WGS) entry which is preliminary data.</text>
</comment>
<dbReference type="Proteomes" id="UP000450000">
    <property type="component" value="Unassembled WGS sequence"/>
</dbReference>
<evidence type="ECO:0000259" key="12">
    <source>
        <dbReference type="PROSITE" id="PS51643"/>
    </source>
</evidence>
<keyword evidence="4" id="KW-0547">Nucleotide-binding</keyword>
<dbReference type="InterPro" id="IPR011545">
    <property type="entry name" value="DEAD/DEAH_box_helicase_dom"/>
</dbReference>
<keyword evidence="13" id="KW-0255">Endonuclease</keyword>
<keyword evidence="8" id="KW-0051">Antiviral defense</keyword>
<dbReference type="InterPro" id="IPR014001">
    <property type="entry name" value="Helicase_ATP-bd"/>
</dbReference>
<dbReference type="GO" id="GO:0051607">
    <property type="term" value="P:defense response to virus"/>
    <property type="evidence" value="ECO:0007669"/>
    <property type="project" value="UniProtKB-KW"/>
</dbReference>
<keyword evidence="6" id="KW-0347">Helicase</keyword>
<reference evidence="13 14" key="1">
    <citation type="submission" date="2019-09" db="EMBL/GenBank/DDBJ databases">
        <title>Genome Sequences of Streptomyces kaniharaensis ATCC 21070.</title>
        <authorList>
            <person name="Zhu W."/>
            <person name="De Crecy-Lagard V."/>
            <person name="Richards N.G."/>
        </authorList>
    </citation>
    <scope>NUCLEOTIDE SEQUENCE [LARGE SCALE GENOMIC DNA]</scope>
    <source>
        <strain evidence="13 14">SF-557</strain>
    </source>
</reference>
<evidence type="ECO:0000256" key="7">
    <source>
        <dbReference type="ARBA" id="ARBA00022840"/>
    </source>
</evidence>
<dbReference type="Pfam" id="PF18019">
    <property type="entry name" value="Cas3_HD"/>
    <property type="match status" value="1"/>
</dbReference>
<comment type="similarity">
    <text evidence="9">Belongs to the DEAD box helicase family.</text>
</comment>
<feature type="region of interest" description="Disordered" evidence="10">
    <location>
        <begin position="438"/>
        <end position="465"/>
    </location>
</feature>
<gene>
    <name evidence="13" type="ORF">F7Q99_32130</name>
</gene>
<feature type="domain" description="HD Cas3-type" evidence="12">
    <location>
        <begin position="539"/>
        <end position="736"/>
    </location>
</feature>
<evidence type="ECO:0000256" key="3">
    <source>
        <dbReference type="ARBA" id="ARBA00022723"/>
    </source>
</evidence>
<keyword evidence="3" id="KW-0479">Metal-binding</keyword>
<comment type="similarity">
    <text evidence="1">In the N-terminal section; belongs to the CRISPR-associated nuclease Cas3-HD family.</text>
</comment>
<evidence type="ECO:0000259" key="11">
    <source>
        <dbReference type="PROSITE" id="PS51192"/>
    </source>
</evidence>
<evidence type="ECO:0000313" key="14">
    <source>
        <dbReference type="Proteomes" id="UP000450000"/>
    </source>
</evidence>
<dbReference type="InterPro" id="IPR038257">
    <property type="entry name" value="CRISPR-assoc_Cas3_HD_sf"/>
</dbReference>
<dbReference type="InterPro" id="IPR054712">
    <property type="entry name" value="Cas3-like_dom"/>
</dbReference>
<dbReference type="GO" id="GO:0005829">
    <property type="term" value="C:cytosol"/>
    <property type="evidence" value="ECO:0007669"/>
    <property type="project" value="TreeGrafter"/>
</dbReference>
<feature type="domain" description="Helicase ATP-binding" evidence="11">
    <location>
        <begin position="22"/>
        <end position="214"/>
    </location>
</feature>
<dbReference type="InterPro" id="IPR001650">
    <property type="entry name" value="Helicase_C-like"/>
</dbReference>
<dbReference type="GO" id="GO:0005524">
    <property type="term" value="F:ATP binding"/>
    <property type="evidence" value="ECO:0007669"/>
    <property type="project" value="UniProtKB-KW"/>
</dbReference>
<dbReference type="Pfam" id="PF22590">
    <property type="entry name" value="Cas3-like_C_2"/>
    <property type="match status" value="1"/>
</dbReference>
<keyword evidence="5" id="KW-0378">Hydrolase</keyword>
<dbReference type="NCBIfam" id="TIGR01596">
    <property type="entry name" value="cas3_HD"/>
    <property type="match status" value="1"/>
</dbReference>
<dbReference type="SUPFAM" id="SSF52540">
    <property type="entry name" value="P-loop containing nucleoside triphosphate hydrolases"/>
    <property type="match status" value="1"/>
</dbReference>
<sequence>MTADFETFVRTATGYTPYPYQSKLAAEGLPTLLKAPTGAGKTVAAVLPWLHRRLVTAPEATPRRLVLVLPRHSLADQTSARIRQWLDRLAPTGEVGLHLLAGGAAQDGAWRRGPEQTAILVGTHDVLLSRALMRGHAERRTMTPVSYALLHTDTQWVFDEPHLLGPALSTGVQLQRLRDRLGTAAATRTMWMSSTWDGAGLDGPVLHASDGPATLRRIARLHLGPGHYPAALAGAATAAHVPGTRTVVVLGSLERARAVHAALAATGRETILLHPHFRAADRHRVLRAATEDERDLLVVATAAVEAGLDLSSRTLVTELAPWASLVQRAGRCNRHGEHPGGGDLLWCTPPEGGDAATAAWLTAHEGRAVTPAELQAARIDEPLPPPGPGREDLLALFDSAPDDDTPAATADRWICEPSEHATLPALVAWRTWEPAHVGPGDSVGAADSVGPAEDEPDPASDELCPVPLGDLRALPAGRAWLREELDGRWRPARPSDLHPGTRLLLDARYGGYLPDRGWTPASTAPVPPEAAAPERPPYGCTSWIGLDQHLQETAEEARRLLAALPELPADLREAVIRAARYHDLGKCHDAFQAKLRAGRADPPDGLLAKSRNGAAPLPPHRPARPHFRHELVSALLLRHGGHDALVTYLAAAHHGHVRITVHPRGEEAPLLLGVADGDRTPPVELSTGERFPALTLHTAAFPAAWTERALALRDRPDLGPFRLAFLETLVRVADWRASARHDGPLPPVPVPPDGPTPGSA</sequence>
<dbReference type="SMART" id="SM00487">
    <property type="entry name" value="DEXDc"/>
    <property type="match status" value="1"/>
</dbReference>
<proteinExistence type="inferred from homology"/>
<evidence type="ECO:0000256" key="9">
    <source>
        <dbReference type="ARBA" id="ARBA00038437"/>
    </source>
</evidence>
<name>A0A6N7L490_9ACTN</name>
<evidence type="ECO:0000256" key="4">
    <source>
        <dbReference type="ARBA" id="ARBA00022741"/>
    </source>
</evidence>
<dbReference type="SUPFAM" id="SSF109604">
    <property type="entry name" value="HD-domain/PDEase-like"/>
    <property type="match status" value="1"/>
</dbReference>
<organism evidence="13 14">
    <name type="scientific">Streptomyces kaniharaensis</name>
    <dbReference type="NCBI Taxonomy" id="212423"/>
    <lineage>
        <taxon>Bacteria</taxon>
        <taxon>Bacillati</taxon>
        <taxon>Actinomycetota</taxon>
        <taxon>Actinomycetes</taxon>
        <taxon>Kitasatosporales</taxon>
        <taxon>Streptomycetaceae</taxon>
        <taxon>Streptomyces</taxon>
    </lineage>
</organism>
<dbReference type="PROSITE" id="PS51192">
    <property type="entry name" value="HELICASE_ATP_BIND_1"/>
    <property type="match status" value="1"/>
</dbReference>
<evidence type="ECO:0000256" key="5">
    <source>
        <dbReference type="ARBA" id="ARBA00022801"/>
    </source>
</evidence>
<feature type="region of interest" description="Disordered" evidence="10">
    <location>
        <begin position="740"/>
        <end position="760"/>
    </location>
</feature>
<keyword evidence="7" id="KW-0067">ATP-binding</keyword>
<keyword evidence="14" id="KW-1185">Reference proteome</keyword>
<evidence type="ECO:0000256" key="1">
    <source>
        <dbReference type="ARBA" id="ARBA00006847"/>
    </source>
</evidence>
<evidence type="ECO:0000256" key="6">
    <source>
        <dbReference type="ARBA" id="ARBA00022806"/>
    </source>
</evidence>
<dbReference type="GO" id="GO:0016787">
    <property type="term" value="F:hydrolase activity"/>
    <property type="evidence" value="ECO:0007669"/>
    <property type="project" value="UniProtKB-KW"/>
</dbReference>
<dbReference type="GO" id="GO:0004519">
    <property type="term" value="F:endonuclease activity"/>
    <property type="evidence" value="ECO:0007669"/>
    <property type="project" value="UniProtKB-KW"/>
</dbReference>
<feature type="region of interest" description="Disordered" evidence="10">
    <location>
        <begin position="603"/>
        <end position="623"/>
    </location>
</feature>
<comment type="similarity">
    <text evidence="2">In the central section; belongs to the CRISPR-associated helicase Cas3 family.</text>
</comment>
<dbReference type="InterPro" id="IPR006483">
    <property type="entry name" value="CRISPR-assoc_Cas3_HD"/>
</dbReference>